<comment type="subcellular location">
    <subcellularLocation>
        <location evidence="1">Membrane</location>
        <topology evidence="1">Multi-pass membrane protein</topology>
    </subcellularLocation>
</comment>
<feature type="transmembrane region" description="Helical" evidence="5">
    <location>
        <begin position="12"/>
        <end position="35"/>
    </location>
</feature>
<dbReference type="InterPro" id="IPR008253">
    <property type="entry name" value="Marvel"/>
</dbReference>
<proteinExistence type="predicted"/>
<dbReference type="EMBL" id="BFAD01000001">
    <property type="protein sequence ID" value="GBE77313.1"/>
    <property type="molecule type" value="Genomic_DNA"/>
</dbReference>
<sequence>MAFDFDPHIRRGHTIVFAFIIVFAIIELSISAWLTARYNSHHNFPTSAIRDRTRFILFASSWTVLFSSLYLILFLHSPSGSILTSVLSHAIFLFMTWVFWLAGAAAITQALGGGLSCGKFDHVTYCGQLNALEGFAWVLFIVTFFALFIVFLRGISATRRGDGLRGQLIA</sequence>
<evidence type="ECO:0000259" key="6">
    <source>
        <dbReference type="Pfam" id="PF01284"/>
    </source>
</evidence>
<name>A0A401G574_9APHY</name>
<comment type="caution">
    <text evidence="7">The sequence shown here is derived from an EMBL/GenBank/DDBJ whole genome shotgun (WGS) entry which is preliminary data.</text>
</comment>
<gene>
    <name evidence="7" type="ORF">SCP_0101860</name>
</gene>
<dbReference type="AlphaFoldDB" id="A0A401G574"/>
<evidence type="ECO:0000256" key="4">
    <source>
        <dbReference type="ARBA" id="ARBA00023136"/>
    </source>
</evidence>
<feature type="domain" description="MARVEL" evidence="6">
    <location>
        <begin position="10"/>
        <end position="148"/>
    </location>
</feature>
<evidence type="ECO:0000256" key="3">
    <source>
        <dbReference type="ARBA" id="ARBA00022989"/>
    </source>
</evidence>
<evidence type="ECO:0000256" key="5">
    <source>
        <dbReference type="SAM" id="Phobius"/>
    </source>
</evidence>
<dbReference type="RefSeq" id="XP_027608226.1">
    <property type="nucleotide sequence ID" value="XM_027752425.1"/>
</dbReference>
<dbReference type="Proteomes" id="UP000287166">
    <property type="component" value="Unassembled WGS sequence"/>
</dbReference>
<keyword evidence="8" id="KW-1185">Reference proteome</keyword>
<dbReference type="GeneID" id="38774230"/>
<dbReference type="STRING" id="139825.A0A401G574"/>
<evidence type="ECO:0000313" key="7">
    <source>
        <dbReference type="EMBL" id="GBE77313.1"/>
    </source>
</evidence>
<keyword evidence="3 5" id="KW-1133">Transmembrane helix</keyword>
<dbReference type="OrthoDB" id="2117453at2759"/>
<reference evidence="7 8" key="1">
    <citation type="journal article" date="2018" name="Sci. Rep.">
        <title>Genome sequence of the cauliflower mushroom Sparassis crispa (Hanabiratake) and its association with beneficial usage.</title>
        <authorList>
            <person name="Kiyama R."/>
            <person name="Furutani Y."/>
            <person name="Kawaguchi K."/>
            <person name="Nakanishi T."/>
        </authorList>
    </citation>
    <scope>NUCLEOTIDE SEQUENCE [LARGE SCALE GENOMIC DNA]</scope>
</reference>
<keyword evidence="4 5" id="KW-0472">Membrane</keyword>
<dbReference type="Pfam" id="PF01284">
    <property type="entry name" value="MARVEL"/>
    <property type="match status" value="1"/>
</dbReference>
<protein>
    <recommendedName>
        <fullName evidence="6">MARVEL domain-containing protein</fullName>
    </recommendedName>
</protein>
<feature type="transmembrane region" description="Helical" evidence="5">
    <location>
        <begin position="55"/>
        <end position="75"/>
    </location>
</feature>
<evidence type="ECO:0000256" key="1">
    <source>
        <dbReference type="ARBA" id="ARBA00004141"/>
    </source>
</evidence>
<organism evidence="7 8">
    <name type="scientific">Sparassis crispa</name>
    <dbReference type="NCBI Taxonomy" id="139825"/>
    <lineage>
        <taxon>Eukaryota</taxon>
        <taxon>Fungi</taxon>
        <taxon>Dikarya</taxon>
        <taxon>Basidiomycota</taxon>
        <taxon>Agaricomycotina</taxon>
        <taxon>Agaricomycetes</taxon>
        <taxon>Polyporales</taxon>
        <taxon>Sparassidaceae</taxon>
        <taxon>Sparassis</taxon>
    </lineage>
</organism>
<dbReference type="GO" id="GO:0016020">
    <property type="term" value="C:membrane"/>
    <property type="evidence" value="ECO:0007669"/>
    <property type="project" value="UniProtKB-SubCell"/>
</dbReference>
<evidence type="ECO:0000313" key="8">
    <source>
        <dbReference type="Proteomes" id="UP000287166"/>
    </source>
</evidence>
<evidence type="ECO:0000256" key="2">
    <source>
        <dbReference type="ARBA" id="ARBA00022692"/>
    </source>
</evidence>
<accession>A0A401G574</accession>
<feature type="transmembrane region" description="Helical" evidence="5">
    <location>
        <begin position="87"/>
        <end position="115"/>
    </location>
</feature>
<feature type="transmembrane region" description="Helical" evidence="5">
    <location>
        <begin position="135"/>
        <end position="155"/>
    </location>
</feature>
<keyword evidence="2 5" id="KW-0812">Transmembrane</keyword>
<dbReference type="InParanoid" id="A0A401G574"/>